<evidence type="ECO:0000313" key="2">
    <source>
        <dbReference type="Proteomes" id="UP000827872"/>
    </source>
</evidence>
<reference evidence="1" key="1">
    <citation type="submission" date="2021-08" db="EMBL/GenBank/DDBJ databases">
        <title>The first chromosome-level gecko genome reveals the dynamic sex chromosomes of Neotropical dwarf geckos (Sphaerodactylidae: Sphaerodactylus).</title>
        <authorList>
            <person name="Pinto B.J."/>
            <person name="Keating S.E."/>
            <person name="Gamble T."/>
        </authorList>
    </citation>
    <scope>NUCLEOTIDE SEQUENCE</scope>
    <source>
        <strain evidence="1">TG3544</strain>
    </source>
</reference>
<proteinExistence type="predicted"/>
<dbReference type="Proteomes" id="UP000827872">
    <property type="component" value="Linkage Group LG10"/>
</dbReference>
<keyword evidence="2" id="KW-1185">Reference proteome</keyword>
<evidence type="ECO:0000313" key="1">
    <source>
        <dbReference type="EMBL" id="KAH7988875.1"/>
    </source>
</evidence>
<dbReference type="EMBL" id="CM037623">
    <property type="protein sequence ID" value="KAH7988875.1"/>
    <property type="molecule type" value="Genomic_DNA"/>
</dbReference>
<protein>
    <submittedName>
        <fullName evidence="1">Uncharacterized protein</fullName>
    </submittedName>
</protein>
<gene>
    <name evidence="1" type="ORF">K3G42_023309</name>
</gene>
<comment type="caution">
    <text evidence="1">The sequence shown here is derived from an EMBL/GenBank/DDBJ whole genome shotgun (WGS) entry which is preliminary data.</text>
</comment>
<name>A0ACB8E993_9SAUR</name>
<sequence length="158" mass="17776">MLVTDLSVGVVSRPAFSSRGRHNLNAQANRGQLLCHERRALISVEGLSEDAVILNTAEGEKIQYQVIKLETHEWVPECRAACHDNDKADFSVSLWRRQESLHNSQANLVLVVYKTSVKEWNAQSSGQNKISSKGYTAESNRTVKQELKRVQRESNRSG</sequence>
<organism evidence="1 2">
    <name type="scientific">Sphaerodactylus townsendi</name>
    <dbReference type="NCBI Taxonomy" id="933632"/>
    <lineage>
        <taxon>Eukaryota</taxon>
        <taxon>Metazoa</taxon>
        <taxon>Chordata</taxon>
        <taxon>Craniata</taxon>
        <taxon>Vertebrata</taxon>
        <taxon>Euteleostomi</taxon>
        <taxon>Lepidosauria</taxon>
        <taxon>Squamata</taxon>
        <taxon>Bifurcata</taxon>
        <taxon>Gekkota</taxon>
        <taxon>Sphaerodactylidae</taxon>
        <taxon>Sphaerodactylus</taxon>
    </lineage>
</organism>
<accession>A0ACB8E993</accession>